<evidence type="ECO:0000256" key="6">
    <source>
        <dbReference type="ARBA" id="ARBA00023139"/>
    </source>
</evidence>
<dbReference type="PANTHER" id="PTHR17601:SF3">
    <property type="entry name" value="RAFTLIN"/>
    <property type="match status" value="1"/>
</dbReference>
<dbReference type="Ensembl" id="ENSECRT00000031163.1">
    <property type="protein sequence ID" value="ENSECRP00000030518.1"/>
    <property type="gene ID" value="ENSECRG00000020704.1"/>
</dbReference>
<evidence type="ECO:0000256" key="5">
    <source>
        <dbReference type="ARBA" id="ARBA00023136"/>
    </source>
</evidence>
<keyword evidence="4" id="KW-0519">Myristate</keyword>
<feature type="region of interest" description="Disordered" evidence="8">
    <location>
        <begin position="168"/>
        <end position="282"/>
    </location>
</feature>
<feature type="compositionally biased region" description="Basic and acidic residues" evidence="8">
    <location>
        <begin position="203"/>
        <end position="231"/>
    </location>
</feature>
<feature type="compositionally biased region" description="Acidic residues" evidence="8">
    <location>
        <begin position="561"/>
        <end position="579"/>
    </location>
</feature>
<dbReference type="Pfam" id="PF15250">
    <property type="entry name" value="Raftlin"/>
    <property type="match status" value="1"/>
</dbReference>
<feature type="region of interest" description="Disordered" evidence="8">
    <location>
        <begin position="446"/>
        <end position="483"/>
    </location>
</feature>
<feature type="compositionally biased region" description="Polar residues" evidence="8">
    <location>
        <begin position="519"/>
        <end position="528"/>
    </location>
</feature>
<evidence type="ECO:0000313" key="10">
    <source>
        <dbReference type="Proteomes" id="UP000694620"/>
    </source>
</evidence>
<keyword evidence="5" id="KW-0472">Membrane</keyword>
<evidence type="ECO:0000256" key="3">
    <source>
        <dbReference type="ARBA" id="ARBA00022475"/>
    </source>
</evidence>
<comment type="similarity">
    <text evidence="2">Belongs to the raftlin family.</text>
</comment>
<evidence type="ECO:0000256" key="4">
    <source>
        <dbReference type="ARBA" id="ARBA00022707"/>
    </source>
</evidence>
<dbReference type="InterPro" id="IPR028169">
    <property type="entry name" value="Raftlin"/>
</dbReference>
<proteinExistence type="inferred from homology"/>
<keyword evidence="3" id="KW-1003">Cell membrane</keyword>
<reference evidence="9" key="2">
    <citation type="submission" date="2025-08" db="UniProtKB">
        <authorList>
            <consortium name="Ensembl"/>
        </authorList>
    </citation>
    <scope>IDENTIFICATION</scope>
</reference>
<evidence type="ECO:0000313" key="9">
    <source>
        <dbReference type="Ensembl" id="ENSECRP00000030518.1"/>
    </source>
</evidence>
<feature type="compositionally biased region" description="Basic and acidic residues" evidence="8">
    <location>
        <begin position="168"/>
        <end position="196"/>
    </location>
</feature>
<dbReference type="GO" id="GO:0005886">
    <property type="term" value="C:plasma membrane"/>
    <property type="evidence" value="ECO:0007669"/>
    <property type="project" value="UniProtKB-SubCell"/>
</dbReference>
<keyword evidence="6" id="KW-0564">Palmitate</keyword>
<feature type="compositionally biased region" description="Basic residues" evidence="8">
    <location>
        <begin position="446"/>
        <end position="471"/>
    </location>
</feature>
<dbReference type="PANTHER" id="PTHR17601">
    <property type="entry name" value="RAFTLIN-RELATED"/>
    <property type="match status" value="1"/>
</dbReference>
<gene>
    <name evidence="9" type="primary">RFTN1</name>
    <name evidence="9" type="synonym">LOC114664190</name>
</gene>
<comment type="subcellular location">
    <subcellularLocation>
        <location evidence="1">Cell membrane</location>
        <topology evidence="1">Lipid-anchor</topology>
    </subcellularLocation>
</comment>
<keyword evidence="7" id="KW-0449">Lipoprotein</keyword>
<dbReference type="GeneTree" id="ENSGT00530000063609"/>
<dbReference type="OrthoDB" id="9942562at2759"/>
<feature type="region of interest" description="Disordered" evidence="8">
    <location>
        <begin position="512"/>
        <end position="579"/>
    </location>
</feature>
<evidence type="ECO:0000256" key="7">
    <source>
        <dbReference type="ARBA" id="ARBA00023288"/>
    </source>
</evidence>
<sequence>MGCGLPKLEKQDENSPGKIYSTLKRPQVETSVGTSYSYCFFDFTVGKNEGIIGSSAVQLSSMKDLPQELLELYSQGFTLVAIHPFIHPAAAKQHILQGQLYRAVLSKTSDSNTESTRSPESLEIDRCLSSDRFPDIDSVEEFIKNVQDIADDGVKFIGFIQKCSSSDKNELKQGDEDYAKTEKNEKINGSSDEDKTNSVFSSDGKEQDKQIKRSSTDDISEVKDKDDDTRSAKSQSETCSIDGHLCAETGGENESEQETEKKDNSAETPNNKTEHDDEHNSKKADVQMFTLFNIPVTKQKAIKYYTDKVPLKINQKGQSFSSMEANWLDHLTQHFTNGALLVDGYFSLGADNDSSPQSTEVMFIFQESDTDTTSVQAYDAIVVEQWTTFEDSEVKTDYIPLLKSLSAYGWRLTCVLPTPIVKTNSNGNIATKQIVFLQRPFLPRKKKESRRLSFKPRNKQNKSSIKHSAVKKQKENTTIAAEKENENQIITNCITPSNKDLQENYWKANTEKENKANTKGEQQMQQEESAQDEEPESHSCVMKSKGEESSSGDCADATEVHDDDVADTAQDTCDEISAD</sequence>
<reference evidence="9" key="3">
    <citation type="submission" date="2025-09" db="UniProtKB">
        <authorList>
            <consortium name="Ensembl"/>
        </authorList>
    </citation>
    <scope>IDENTIFICATION</scope>
</reference>
<protein>
    <submittedName>
        <fullName evidence="9">Raftlin, lipid raft linker 1</fullName>
    </submittedName>
</protein>
<evidence type="ECO:0000256" key="1">
    <source>
        <dbReference type="ARBA" id="ARBA00004193"/>
    </source>
</evidence>
<name>A0A8C4TFI1_ERPCA</name>
<dbReference type="Proteomes" id="UP000694620">
    <property type="component" value="Chromosome 13"/>
</dbReference>
<evidence type="ECO:0000256" key="2">
    <source>
        <dbReference type="ARBA" id="ARBA00006390"/>
    </source>
</evidence>
<organism evidence="9 10">
    <name type="scientific">Erpetoichthys calabaricus</name>
    <name type="common">Rope fish</name>
    <name type="synonym">Calamoichthys calabaricus</name>
    <dbReference type="NCBI Taxonomy" id="27687"/>
    <lineage>
        <taxon>Eukaryota</taxon>
        <taxon>Metazoa</taxon>
        <taxon>Chordata</taxon>
        <taxon>Craniata</taxon>
        <taxon>Vertebrata</taxon>
        <taxon>Euteleostomi</taxon>
        <taxon>Actinopterygii</taxon>
        <taxon>Polypteriformes</taxon>
        <taxon>Polypteridae</taxon>
        <taxon>Erpetoichthys</taxon>
    </lineage>
</organism>
<evidence type="ECO:0000256" key="8">
    <source>
        <dbReference type="SAM" id="MobiDB-lite"/>
    </source>
</evidence>
<dbReference type="AlphaFoldDB" id="A0A8C4TFI1"/>
<keyword evidence="10" id="KW-1185">Reference proteome</keyword>
<feature type="compositionally biased region" description="Basic and acidic residues" evidence="8">
    <location>
        <begin position="272"/>
        <end position="282"/>
    </location>
</feature>
<accession>A0A8C4TFI1</accession>
<reference evidence="9" key="1">
    <citation type="submission" date="2021-06" db="EMBL/GenBank/DDBJ databases">
        <authorList>
            <consortium name="Wellcome Sanger Institute Data Sharing"/>
        </authorList>
    </citation>
    <scope>NUCLEOTIDE SEQUENCE [LARGE SCALE GENOMIC DNA]</scope>
</reference>